<keyword evidence="5 10" id="KW-0479">Metal-binding</keyword>
<dbReference type="RefSeq" id="WP_200239911.1">
    <property type="nucleotide sequence ID" value="NZ_NRRY01000004.1"/>
</dbReference>
<name>A0A9X1B368_9GAMM</name>
<dbReference type="GO" id="GO:0030145">
    <property type="term" value="F:manganese ion binding"/>
    <property type="evidence" value="ECO:0007669"/>
    <property type="project" value="UniProtKB-UniRule"/>
</dbReference>
<dbReference type="Pfam" id="PF00149">
    <property type="entry name" value="Metallophos"/>
    <property type="match status" value="1"/>
</dbReference>
<dbReference type="GO" id="GO:0008758">
    <property type="term" value="F:UDP-2,3-diacylglucosamine hydrolase activity"/>
    <property type="evidence" value="ECO:0007669"/>
    <property type="project" value="UniProtKB-UniRule"/>
</dbReference>
<comment type="cofactor">
    <cofactor evidence="10">
        <name>Mn(2+)</name>
        <dbReference type="ChEBI" id="CHEBI:29035"/>
    </cofactor>
    <text evidence="10">Binds 2 Mn(2+) ions per subunit in a binuclear metal center.</text>
</comment>
<evidence type="ECO:0000256" key="9">
    <source>
        <dbReference type="ARBA" id="ARBA00023211"/>
    </source>
</evidence>
<dbReference type="Gene3D" id="3.60.21.10">
    <property type="match status" value="1"/>
</dbReference>
<feature type="binding site" evidence="10">
    <location>
        <position position="78"/>
    </location>
    <ligand>
        <name>Mn(2+)</name>
        <dbReference type="ChEBI" id="CHEBI:29035"/>
        <label>2</label>
    </ligand>
</feature>
<feature type="domain" description="Calcineurin-like phosphoesterase" evidence="11">
    <location>
        <begin position="5"/>
        <end position="198"/>
    </location>
</feature>
<dbReference type="GO" id="GO:0005737">
    <property type="term" value="C:cytoplasm"/>
    <property type="evidence" value="ECO:0007669"/>
    <property type="project" value="InterPro"/>
</dbReference>
<comment type="similarity">
    <text evidence="10">Belongs to the LpxH family.</text>
</comment>
<dbReference type="AlphaFoldDB" id="A0A9X1B368"/>
<keyword evidence="1 10" id="KW-1003">Cell membrane</keyword>
<feature type="binding site" evidence="10">
    <location>
        <position position="42"/>
    </location>
    <ligand>
        <name>Mn(2+)</name>
        <dbReference type="ChEBI" id="CHEBI:29035"/>
        <label>2</label>
    </ligand>
</feature>
<evidence type="ECO:0000256" key="5">
    <source>
        <dbReference type="ARBA" id="ARBA00022723"/>
    </source>
</evidence>
<sequence length="247" mass="28274">MGETLFISDLHLSPQRPALIQLFIDFLEQRAPAATQLFVLGDLFDAWIGDDDDPLPEVRAALKRLTDRGTRCSIMHGNRDFLLGRRFAWATGCHLIRDPCLIQLDDEPTLLMHGDLLCTDDLAYQRFRRRVRNPIVQRLFLWSPLSKRRRIAASYRQRSGEAMAQKPDAIMDVNSAAVSRLMRRAGVRRLIHGHTHRPQDHALELDGLPALRQVLCDWTDDRGELLVHQAGTWRREPWTANGAGCTR</sequence>
<feature type="binding site" evidence="10">
    <location>
        <position position="159"/>
    </location>
    <ligand>
        <name>substrate</name>
    </ligand>
</feature>
<dbReference type="PANTHER" id="PTHR34990">
    <property type="entry name" value="UDP-2,3-DIACYLGLUCOSAMINE HYDROLASE-RELATED"/>
    <property type="match status" value="1"/>
</dbReference>
<dbReference type="EMBL" id="NRRY01000004">
    <property type="protein sequence ID" value="MBK1617639.1"/>
    <property type="molecule type" value="Genomic_DNA"/>
</dbReference>
<organism evidence="12 13">
    <name type="scientific">Lamprobacter modestohalophilus</name>
    <dbReference type="NCBI Taxonomy" id="1064514"/>
    <lineage>
        <taxon>Bacteria</taxon>
        <taxon>Pseudomonadati</taxon>
        <taxon>Pseudomonadota</taxon>
        <taxon>Gammaproteobacteria</taxon>
        <taxon>Chromatiales</taxon>
        <taxon>Chromatiaceae</taxon>
        <taxon>Lamprobacter</taxon>
    </lineage>
</organism>
<evidence type="ECO:0000256" key="3">
    <source>
        <dbReference type="ARBA" id="ARBA00022519"/>
    </source>
</evidence>
<keyword evidence="7 10" id="KW-0443">Lipid metabolism</keyword>
<dbReference type="InterPro" id="IPR029052">
    <property type="entry name" value="Metallo-depent_PP-like"/>
</dbReference>
<evidence type="ECO:0000256" key="6">
    <source>
        <dbReference type="ARBA" id="ARBA00022801"/>
    </source>
</evidence>
<evidence type="ECO:0000313" key="12">
    <source>
        <dbReference type="EMBL" id="MBK1617639.1"/>
    </source>
</evidence>
<comment type="caution">
    <text evidence="12">The sequence shown here is derived from an EMBL/GenBank/DDBJ whole genome shotgun (WGS) entry which is preliminary data.</text>
</comment>
<evidence type="ECO:0000259" key="11">
    <source>
        <dbReference type="Pfam" id="PF00149"/>
    </source>
</evidence>
<proteinExistence type="inferred from homology"/>
<comment type="function">
    <text evidence="10">Hydrolyzes the pyrophosphate bond of UDP-2,3-diacylglucosamine to yield 2,3-diacylglucosamine 1-phosphate (lipid X) and UMP by catalyzing the attack of water at the alpha-P atom. Involved in the biosynthesis of lipid A, a phosphorylated glycolipid that anchors the lipopolysaccharide to the outer membrane of the cell.</text>
</comment>
<keyword evidence="2 10" id="KW-0444">Lipid biosynthesis</keyword>
<protein>
    <recommendedName>
        <fullName evidence="10">UDP-2,3-diacylglucosamine hydrolase</fullName>
        <ecNumber evidence="10">3.6.1.54</ecNumber>
    </recommendedName>
    <alternativeName>
        <fullName evidence="10">UDP-2,3-diacylglucosamine diphosphatase</fullName>
    </alternativeName>
</protein>
<comment type="caution">
    <text evidence="10">Lacks conserved residue(s) required for the propagation of feature annotation.</text>
</comment>
<feature type="binding site" evidence="10">
    <location>
        <position position="9"/>
    </location>
    <ligand>
        <name>Mn(2+)</name>
        <dbReference type="ChEBI" id="CHEBI:29035"/>
        <label>1</label>
    </ligand>
</feature>
<keyword evidence="6 10" id="KW-0378">Hydrolase</keyword>
<gene>
    <name evidence="10" type="primary">lpxH</name>
    <name evidence="12" type="ORF">CKO42_04070</name>
</gene>
<dbReference type="Proteomes" id="UP001138768">
    <property type="component" value="Unassembled WGS sequence"/>
</dbReference>
<keyword evidence="3 10" id="KW-0997">Cell inner membrane</keyword>
<feature type="binding site" evidence="10">
    <location>
        <position position="113"/>
    </location>
    <ligand>
        <name>Mn(2+)</name>
        <dbReference type="ChEBI" id="CHEBI:29035"/>
        <label>2</label>
    </ligand>
</feature>
<keyword evidence="4 10" id="KW-0441">Lipid A biosynthesis</keyword>
<evidence type="ECO:0000256" key="7">
    <source>
        <dbReference type="ARBA" id="ARBA00023098"/>
    </source>
</evidence>
<evidence type="ECO:0000256" key="10">
    <source>
        <dbReference type="HAMAP-Rule" id="MF_00575"/>
    </source>
</evidence>
<evidence type="ECO:0000313" key="13">
    <source>
        <dbReference type="Proteomes" id="UP001138768"/>
    </source>
</evidence>
<dbReference type="InterPro" id="IPR010138">
    <property type="entry name" value="UDP-diacylglucosamine_Hdrlase"/>
</dbReference>
<feature type="binding site" evidence="10">
    <location>
        <position position="121"/>
    </location>
    <ligand>
        <name>substrate</name>
    </ligand>
</feature>
<keyword evidence="9 10" id="KW-0464">Manganese</keyword>
<comment type="subcellular location">
    <subcellularLocation>
        <location evidence="10">Cell inner membrane</location>
        <topology evidence="10">Peripheral membrane protein</topology>
        <orientation evidence="10">Cytoplasmic side</orientation>
    </subcellularLocation>
</comment>
<reference evidence="12 13" key="1">
    <citation type="journal article" date="2020" name="Microorganisms">
        <title>Osmotic Adaptation and Compatible Solute Biosynthesis of Phototrophic Bacteria as Revealed from Genome Analyses.</title>
        <authorList>
            <person name="Imhoff J.F."/>
            <person name="Rahn T."/>
            <person name="Kunzel S."/>
            <person name="Keller A."/>
            <person name="Neulinger S.C."/>
        </authorList>
    </citation>
    <scope>NUCLEOTIDE SEQUENCE [LARGE SCALE GENOMIC DNA]</scope>
    <source>
        <strain evidence="12 13">DSM 25653</strain>
    </source>
</reference>
<feature type="binding site" evidence="10">
    <location>
        <begin position="78"/>
        <end position="79"/>
    </location>
    <ligand>
        <name>substrate</name>
    </ligand>
</feature>
<dbReference type="InterPro" id="IPR004843">
    <property type="entry name" value="Calcineurin-like_PHP"/>
</dbReference>
<dbReference type="PANTHER" id="PTHR34990:SF1">
    <property type="entry name" value="UDP-2,3-DIACYLGLUCOSAMINE HYDROLASE"/>
    <property type="match status" value="1"/>
</dbReference>
<dbReference type="HAMAP" id="MF_00575">
    <property type="entry name" value="LpxH"/>
    <property type="match status" value="1"/>
</dbReference>
<dbReference type="SUPFAM" id="SSF56300">
    <property type="entry name" value="Metallo-dependent phosphatases"/>
    <property type="match status" value="1"/>
</dbReference>
<comment type="catalytic activity">
    <reaction evidence="10">
        <text>UDP-2-N,3-O-bis[(3R)-3-hydroxytetradecanoyl]-alpha-D-glucosamine + H2O = 2-N,3-O-bis[(3R)-3-hydroxytetradecanoyl]-alpha-D-glucosaminyl 1-phosphate + UMP + 2 H(+)</text>
        <dbReference type="Rhea" id="RHEA:25213"/>
        <dbReference type="ChEBI" id="CHEBI:15377"/>
        <dbReference type="ChEBI" id="CHEBI:15378"/>
        <dbReference type="ChEBI" id="CHEBI:57865"/>
        <dbReference type="ChEBI" id="CHEBI:57957"/>
        <dbReference type="ChEBI" id="CHEBI:78847"/>
        <dbReference type="EC" id="3.6.1.54"/>
    </reaction>
</comment>
<dbReference type="EC" id="3.6.1.54" evidence="10"/>
<dbReference type="CDD" id="cd07398">
    <property type="entry name" value="MPP_YbbF-LpxH"/>
    <property type="match status" value="1"/>
</dbReference>
<keyword evidence="8 10" id="KW-0472">Membrane</keyword>
<evidence type="ECO:0000256" key="2">
    <source>
        <dbReference type="ARBA" id="ARBA00022516"/>
    </source>
</evidence>
<accession>A0A9X1B368</accession>
<feature type="binding site" evidence="10">
    <location>
        <position position="42"/>
    </location>
    <ligand>
        <name>Mn(2+)</name>
        <dbReference type="ChEBI" id="CHEBI:29035"/>
        <label>1</label>
    </ligand>
</feature>
<evidence type="ECO:0000256" key="8">
    <source>
        <dbReference type="ARBA" id="ARBA00023136"/>
    </source>
</evidence>
<dbReference type="NCBIfam" id="NF003743">
    <property type="entry name" value="PRK05340.1"/>
    <property type="match status" value="1"/>
</dbReference>
<feature type="binding site" evidence="10">
    <location>
        <position position="11"/>
    </location>
    <ligand>
        <name>Mn(2+)</name>
        <dbReference type="ChEBI" id="CHEBI:29035"/>
        <label>1</label>
    </ligand>
</feature>
<comment type="pathway">
    <text evidence="10">Glycolipid biosynthesis; lipid IV(A) biosynthesis; lipid IV(A) from (3R)-3-hydroxytetradecanoyl-[acyl-carrier-protein] and UDP-N-acetyl-alpha-D-glucosamine: step 4/6.</text>
</comment>
<feature type="binding site" evidence="10">
    <location>
        <position position="194"/>
    </location>
    <ligand>
        <name>Mn(2+)</name>
        <dbReference type="ChEBI" id="CHEBI:29035"/>
        <label>2</label>
    </ligand>
</feature>
<dbReference type="InterPro" id="IPR043461">
    <property type="entry name" value="LpxH-like"/>
</dbReference>
<keyword evidence="13" id="KW-1185">Reference proteome</keyword>
<evidence type="ECO:0000256" key="1">
    <source>
        <dbReference type="ARBA" id="ARBA00022475"/>
    </source>
</evidence>
<feature type="binding site" evidence="10">
    <location>
        <position position="194"/>
    </location>
    <ligand>
        <name>substrate</name>
    </ligand>
</feature>
<dbReference type="NCBIfam" id="TIGR01854">
    <property type="entry name" value="lipid_A_lpxH"/>
    <property type="match status" value="1"/>
</dbReference>
<dbReference type="GO" id="GO:0019897">
    <property type="term" value="C:extrinsic component of plasma membrane"/>
    <property type="evidence" value="ECO:0007669"/>
    <property type="project" value="UniProtKB-UniRule"/>
</dbReference>
<evidence type="ECO:0000256" key="4">
    <source>
        <dbReference type="ARBA" id="ARBA00022556"/>
    </source>
</evidence>
<dbReference type="GO" id="GO:0009245">
    <property type="term" value="P:lipid A biosynthetic process"/>
    <property type="evidence" value="ECO:0007669"/>
    <property type="project" value="UniProtKB-UniRule"/>
</dbReference>
<feature type="binding site" evidence="10">
    <location>
        <position position="196"/>
    </location>
    <ligand>
        <name>Mn(2+)</name>
        <dbReference type="ChEBI" id="CHEBI:29035"/>
        <label>1</label>
    </ligand>
</feature>
<feature type="binding site" evidence="10">
    <location>
        <position position="166"/>
    </location>
    <ligand>
        <name>substrate</name>
    </ligand>
</feature>